<feature type="region of interest" description="Disordered" evidence="1">
    <location>
        <begin position="132"/>
        <end position="163"/>
    </location>
</feature>
<feature type="transmembrane region" description="Helical" evidence="2">
    <location>
        <begin position="47"/>
        <end position="67"/>
    </location>
</feature>
<feature type="transmembrane region" description="Helical" evidence="2">
    <location>
        <begin position="7"/>
        <end position="27"/>
    </location>
</feature>
<feature type="compositionally biased region" description="Low complexity" evidence="1">
    <location>
        <begin position="132"/>
        <end position="143"/>
    </location>
</feature>
<reference evidence="3 4" key="1">
    <citation type="submission" date="2022-06" db="EMBL/GenBank/DDBJ databases">
        <title>Genomic Encyclopedia of Archaeal and Bacterial Type Strains, Phase II (KMG-II): from individual species to whole genera.</title>
        <authorList>
            <person name="Goeker M."/>
        </authorList>
    </citation>
    <scope>NUCLEOTIDE SEQUENCE [LARGE SCALE GENOMIC DNA]</scope>
    <source>
        <strain evidence="3 4">DSM 40477</strain>
    </source>
</reference>
<feature type="transmembrane region" description="Helical" evidence="2">
    <location>
        <begin position="79"/>
        <end position="97"/>
    </location>
</feature>
<dbReference type="Proteomes" id="UP001205311">
    <property type="component" value="Unassembled WGS sequence"/>
</dbReference>
<evidence type="ECO:0000313" key="4">
    <source>
        <dbReference type="Proteomes" id="UP001205311"/>
    </source>
</evidence>
<evidence type="ECO:0000256" key="1">
    <source>
        <dbReference type="SAM" id="MobiDB-lite"/>
    </source>
</evidence>
<comment type="caution">
    <text evidence="3">The sequence shown here is derived from an EMBL/GenBank/DDBJ whole genome shotgun (WGS) entry which is preliminary data.</text>
</comment>
<dbReference type="RefSeq" id="WP_253674254.1">
    <property type="nucleotide sequence ID" value="NZ_JAMTCP010000060.1"/>
</dbReference>
<evidence type="ECO:0000256" key="2">
    <source>
        <dbReference type="SAM" id="Phobius"/>
    </source>
</evidence>
<gene>
    <name evidence="3" type="ORF">LX15_005956</name>
</gene>
<protein>
    <submittedName>
        <fullName evidence="3">Uncharacterized protein</fullName>
    </submittedName>
</protein>
<feature type="transmembrane region" description="Helical" evidence="2">
    <location>
        <begin position="109"/>
        <end position="128"/>
    </location>
</feature>
<keyword evidence="2" id="KW-0472">Membrane</keyword>
<keyword evidence="2" id="KW-0812">Transmembrane</keyword>
<keyword evidence="4" id="KW-1185">Reference proteome</keyword>
<proteinExistence type="predicted"/>
<evidence type="ECO:0000313" key="3">
    <source>
        <dbReference type="EMBL" id="MCP2262222.1"/>
    </source>
</evidence>
<name>A0ABT1I356_STRSD</name>
<keyword evidence="2" id="KW-1133">Transmembrane helix</keyword>
<feature type="compositionally biased region" description="Basic and acidic residues" evidence="1">
    <location>
        <begin position="144"/>
        <end position="163"/>
    </location>
</feature>
<sequence>MRGGDRFLLAVLVVDAIVLAGLELLFLPLRVRDLGLTEAPGWLPSSVVTWPLPVSAVAALLTTPWLVRTAASLRPSLGVAGLPLLAWLLAVGVIGFAGPGGDVVVVNDWRTLVMFAGGALPAAVALGGQLGRPAPASSAGAPAARERDGTGTPEKKSEKKPEK</sequence>
<organism evidence="3 4">
    <name type="scientific">Streptoalloteichus tenebrarius (strain ATCC 17920 / DSM 40477 / JCM 4838 / CBS 697.72 / NBRC 16177 / NCIMB 11028 / NRRL B-12390 / A12253. 1 / ISP 5477)</name>
    <name type="common">Streptomyces tenebrarius</name>
    <dbReference type="NCBI Taxonomy" id="1933"/>
    <lineage>
        <taxon>Bacteria</taxon>
        <taxon>Bacillati</taxon>
        <taxon>Actinomycetota</taxon>
        <taxon>Actinomycetes</taxon>
        <taxon>Pseudonocardiales</taxon>
        <taxon>Pseudonocardiaceae</taxon>
        <taxon>Streptoalloteichus</taxon>
    </lineage>
</organism>
<dbReference type="EMBL" id="JAMTCP010000060">
    <property type="protein sequence ID" value="MCP2262222.1"/>
    <property type="molecule type" value="Genomic_DNA"/>
</dbReference>
<accession>A0ABT1I356</accession>